<sequence>MYVMILALLISMLVPRMKTRYDEHSLSLTTESFIADYYYAMNLSIIEYKSIYMTFYTSSHAYTLSDSSGKVYKTVTYDEIISLEYEFDYSRVIFVNGKPLADDWIQFTCGDIHKKYVFLKSGYIYEPS</sequence>
<comment type="caution">
    <text evidence="1">The sequence shown here is derived from an EMBL/GenBank/DDBJ whole genome shotgun (WGS) entry which is preliminary data.</text>
</comment>
<reference evidence="1 2" key="2">
    <citation type="journal article" date="2013" name="PLoS ONE">
        <title>INDIGO - INtegrated Data Warehouse of MIcrobial GenOmes with Examples from the Red Sea Extremophiles.</title>
        <authorList>
            <person name="Alam I."/>
            <person name="Antunes A."/>
            <person name="Kamau A.A."/>
            <person name="Ba Alawi W."/>
            <person name="Kalkatawi M."/>
            <person name="Stingl U."/>
            <person name="Bajic V.B."/>
        </authorList>
    </citation>
    <scope>NUCLEOTIDE SEQUENCE [LARGE SCALE GENOMIC DNA]</scope>
    <source>
        <strain evidence="1 2">SSD-17B</strain>
    </source>
</reference>
<keyword evidence="2" id="KW-1185">Reference proteome</keyword>
<gene>
    <name evidence="1" type="ORF">HLPCO_000452</name>
</gene>
<dbReference type="InParanoid" id="U2EGP2"/>
<reference evidence="1 2" key="1">
    <citation type="journal article" date="2011" name="J. Bacteriol.">
        <title>Genome sequence of Haloplasma contractile, an unusual contractile bacterium from a deep-sea anoxic brine lake.</title>
        <authorList>
            <person name="Antunes A."/>
            <person name="Alam I."/>
            <person name="El Dorry H."/>
            <person name="Siam R."/>
            <person name="Robertson A."/>
            <person name="Bajic V.B."/>
            <person name="Stingl U."/>
        </authorList>
    </citation>
    <scope>NUCLEOTIDE SEQUENCE [LARGE SCALE GENOMIC DNA]</scope>
    <source>
        <strain evidence="1 2">SSD-17B</strain>
    </source>
</reference>
<dbReference type="STRING" id="1033810.HLPCO_000452"/>
<accession>U2EGP2</accession>
<dbReference type="EMBL" id="AFNU02000001">
    <property type="protein sequence ID" value="ERJ13786.1"/>
    <property type="molecule type" value="Genomic_DNA"/>
</dbReference>
<dbReference type="Proteomes" id="UP000005707">
    <property type="component" value="Unassembled WGS sequence"/>
</dbReference>
<dbReference type="AlphaFoldDB" id="U2EGP2"/>
<proteinExistence type="predicted"/>
<evidence type="ECO:0000313" key="2">
    <source>
        <dbReference type="Proteomes" id="UP000005707"/>
    </source>
</evidence>
<evidence type="ECO:0000313" key="1">
    <source>
        <dbReference type="EMBL" id="ERJ13786.1"/>
    </source>
</evidence>
<organism evidence="1 2">
    <name type="scientific">Haloplasma contractile SSD-17B</name>
    <dbReference type="NCBI Taxonomy" id="1033810"/>
    <lineage>
        <taxon>Bacteria</taxon>
        <taxon>Bacillati</taxon>
        <taxon>Mycoplasmatota</taxon>
        <taxon>Mollicutes</taxon>
        <taxon>Haloplasmatales</taxon>
        <taxon>Haloplasmataceae</taxon>
        <taxon>Haloplasma</taxon>
    </lineage>
</organism>
<name>U2EGP2_9MOLU</name>
<protein>
    <submittedName>
        <fullName evidence="1">Uncharacterized protein</fullName>
    </submittedName>
</protein>